<accession>A0A7C9D7V3</accession>
<organism evidence="1">
    <name type="scientific">Opuntia streptacantha</name>
    <name type="common">Prickly pear cactus</name>
    <name type="synonym">Opuntia cardona</name>
    <dbReference type="NCBI Taxonomy" id="393608"/>
    <lineage>
        <taxon>Eukaryota</taxon>
        <taxon>Viridiplantae</taxon>
        <taxon>Streptophyta</taxon>
        <taxon>Embryophyta</taxon>
        <taxon>Tracheophyta</taxon>
        <taxon>Spermatophyta</taxon>
        <taxon>Magnoliopsida</taxon>
        <taxon>eudicotyledons</taxon>
        <taxon>Gunneridae</taxon>
        <taxon>Pentapetalae</taxon>
        <taxon>Caryophyllales</taxon>
        <taxon>Cactineae</taxon>
        <taxon>Cactaceae</taxon>
        <taxon>Opuntioideae</taxon>
        <taxon>Opuntia</taxon>
    </lineage>
</organism>
<dbReference type="AlphaFoldDB" id="A0A7C9D7V3"/>
<protein>
    <submittedName>
        <fullName evidence="1">Uncharacterized protein</fullName>
    </submittedName>
</protein>
<reference evidence="1" key="2">
    <citation type="submission" date="2020-07" db="EMBL/GenBank/DDBJ databases">
        <authorList>
            <person name="Vera ALvarez R."/>
            <person name="Arias-Moreno D.M."/>
            <person name="Jimenez-Jacinto V."/>
            <person name="Jimenez-Bremont J.F."/>
            <person name="Swaminathan K."/>
            <person name="Moose S.P."/>
            <person name="Guerrero-Gonzalez M.L."/>
            <person name="Marino-Ramirez L."/>
            <person name="Landsman D."/>
            <person name="Rodriguez-Kessler M."/>
            <person name="Delgado-Sanchez P."/>
        </authorList>
    </citation>
    <scope>NUCLEOTIDE SEQUENCE</scope>
    <source>
        <tissue evidence="1">Cladode</tissue>
    </source>
</reference>
<evidence type="ECO:0000313" key="1">
    <source>
        <dbReference type="EMBL" id="MBA4631788.1"/>
    </source>
</evidence>
<name>A0A7C9D7V3_OPUST</name>
<reference evidence="1" key="1">
    <citation type="journal article" date="2013" name="J. Plant Res.">
        <title>Effect of fungi and light on seed germination of three Opuntia species from semiarid lands of central Mexico.</title>
        <authorList>
            <person name="Delgado-Sanchez P."/>
            <person name="Jimenez-Bremont J.F."/>
            <person name="Guerrero-Gonzalez Mde L."/>
            <person name="Flores J."/>
        </authorList>
    </citation>
    <scope>NUCLEOTIDE SEQUENCE</scope>
    <source>
        <tissue evidence="1">Cladode</tissue>
    </source>
</reference>
<sequence>MYNCGHSLMICLYPHLWSIMLENCCGYCKLGACALHCCPNYTIGCLCHSIIVLLWPSLKDLLVCASFVLKMSCEHLKFCLCVPIRALYKSMVSNLCSNCALG</sequence>
<proteinExistence type="predicted"/>
<dbReference type="EMBL" id="GISG01079413">
    <property type="protein sequence ID" value="MBA4631788.1"/>
    <property type="molecule type" value="Transcribed_RNA"/>
</dbReference>